<evidence type="ECO:0000313" key="7">
    <source>
        <dbReference type="Proteomes" id="UP000646833"/>
    </source>
</evidence>
<evidence type="ECO:0000256" key="3">
    <source>
        <dbReference type="ARBA" id="ARBA00022842"/>
    </source>
</evidence>
<keyword evidence="5" id="KW-0120">Carbon dioxide fixation</keyword>
<comment type="similarity">
    <text evidence="1">Belongs to the PEPCase type 1 family.</text>
</comment>
<evidence type="ECO:0000256" key="1">
    <source>
        <dbReference type="ARBA" id="ARBA00008346"/>
    </source>
</evidence>
<gene>
    <name evidence="6" type="primary">ppc</name>
    <name evidence="6" type="ORF">GCM10007209_35520</name>
</gene>
<dbReference type="Gene3D" id="1.20.1440.90">
    <property type="entry name" value="Phosphoenolpyruvate/pyruvate domain"/>
    <property type="match status" value="1"/>
</dbReference>
<dbReference type="EC" id="4.1.1.31" evidence="2"/>
<dbReference type="AlphaFoldDB" id="A0A830EER2"/>
<dbReference type="Pfam" id="PF00311">
    <property type="entry name" value="PEPcase"/>
    <property type="match status" value="1"/>
</dbReference>
<dbReference type="GO" id="GO:0015977">
    <property type="term" value="P:carbon fixation"/>
    <property type="evidence" value="ECO:0007669"/>
    <property type="project" value="UniProtKB-KW"/>
</dbReference>
<dbReference type="GO" id="GO:0005829">
    <property type="term" value="C:cytosol"/>
    <property type="evidence" value="ECO:0007669"/>
    <property type="project" value="TreeGrafter"/>
</dbReference>
<dbReference type="GO" id="GO:0006099">
    <property type="term" value="P:tricarboxylic acid cycle"/>
    <property type="evidence" value="ECO:0007669"/>
    <property type="project" value="InterPro"/>
</dbReference>
<dbReference type="RefSeq" id="WP_188424803.1">
    <property type="nucleotide sequence ID" value="NZ_BMCI01000008.1"/>
</dbReference>
<dbReference type="EMBL" id="BMCI01000008">
    <property type="protein sequence ID" value="GGC70472.1"/>
    <property type="molecule type" value="Genomic_DNA"/>
</dbReference>
<reference evidence="6" key="2">
    <citation type="submission" date="2020-09" db="EMBL/GenBank/DDBJ databases">
        <authorList>
            <person name="Sun Q."/>
            <person name="Sedlacek I."/>
        </authorList>
    </citation>
    <scope>NUCLEOTIDE SEQUENCE</scope>
    <source>
        <strain evidence="6">CCM 7217</strain>
    </source>
</reference>
<keyword evidence="4" id="KW-0456">Lyase</keyword>
<name>A0A830EER2_9EURY</name>
<evidence type="ECO:0000256" key="4">
    <source>
        <dbReference type="ARBA" id="ARBA00023239"/>
    </source>
</evidence>
<dbReference type="PANTHER" id="PTHR30523">
    <property type="entry name" value="PHOSPHOENOLPYRUVATE CARBOXYLASE"/>
    <property type="match status" value="1"/>
</dbReference>
<sequence length="894" mass="100822">MRVYRRDVQQDIRELGALLGNVITTQESNDAFETVETLRQSSIDNRENTREWSAVSGIVEDVGEEDTLVVARAFTNYFELINLCEERERIRALREQVQAGMLDDGLEEMAAALTTVDKEVAQQVLDDVLILPTFTAHPTEARRNTVKAKLRSIASHLEQLDEQLLTDKEQAQIEQAIRAEVTSLWQSHQTRDRPPEPLDEAKNVQWYLENVLFDVVSTLYAELEAALSEQAEDIEISKILEFRSWAGSDRDGNPYVTPEVTTQTLARHRTVVINHYRDQLKELSNVLSQDSREISLSDGVKAALETDREQLPSVAAEAEDKYPKQPYRQMLELMRERLTRVQDPRTGGYTDADSFQADLKRLDADLRANEAHLIADTHVKPLVRTVNTFGFTLASLDLRDHREKHTATLTEVFDRQGVDYDGMTEDERVRFLTHAIKSDESLLDLSDTTGLSETAERILTRFDALSDWQREYGVDAIDTYCISMCEEPSHVLEVLFLASEAGVTDLPDYSGLDIVPLLETESALSGARRIMGTLFENEAYSDVLAARDDVQEIMLGYSDSNKENGYLGARWSLYRNQKRLATICDDFGVEMRLFHGRGGSISRGGGPMNDAMLALPNETVTGQIKFTEQGEAIAEKYAEPTIAERELEQMVNAQVRSRLNAIDQPVEPVEEEWITAMETAANAARTAYRDLLSADGFVQYFEQATPISVIEDLNLGSRPASRSGERTVEDLRAIPWVFSWTQSRCILPGWYSLATGLNAYLNDEGDIETLQEMYEQWPFFRTLLDNAALALARTDMDIAAQYAQLANPELQERFFGEISHEYEAAVDIVKNITGEESLLGGGWLQESLNRRNPYVDPLNLLQIRLLSQADRSELEERALRVSVKGIAAGMKNTG</sequence>
<evidence type="ECO:0000256" key="2">
    <source>
        <dbReference type="ARBA" id="ARBA00012305"/>
    </source>
</evidence>
<proteinExistence type="inferred from homology"/>
<protein>
    <recommendedName>
        <fullName evidence="2">phosphoenolpyruvate carboxylase</fullName>
        <ecNumber evidence="2">4.1.1.31</ecNumber>
    </recommendedName>
</protein>
<dbReference type="PRINTS" id="PR00150">
    <property type="entry name" value="PEPCARBXLASE"/>
</dbReference>
<dbReference type="NCBIfam" id="NF000584">
    <property type="entry name" value="PRK00009.1"/>
    <property type="match status" value="1"/>
</dbReference>
<dbReference type="SUPFAM" id="SSF51621">
    <property type="entry name" value="Phosphoenolpyruvate/pyruvate domain"/>
    <property type="match status" value="1"/>
</dbReference>
<dbReference type="PANTHER" id="PTHR30523:SF6">
    <property type="entry name" value="PHOSPHOENOLPYRUVATE CARBOXYLASE"/>
    <property type="match status" value="1"/>
</dbReference>
<accession>A0A830EER2</accession>
<evidence type="ECO:0000256" key="5">
    <source>
        <dbReference type="ARBA" id="ARBA00023300"/>
    </source>
</evidence>
<comment type="caution">
    <text evidence="6">The sequence shown here is derived from an EMBL/GenBank/DDBJ whole genome shotgun (WGS) entry which is preliminary data.</text>
</comment>
<evidence type="ECO:0000313" key="6">
    <source>
        <dbReference type="EMBL" id="GGC70472.1"/>
    </source>
</evidence>
<dbReference type="Proteomes" id="UP000646833">
    <property type="component" value="Unassembled WGS sequence"/>
</dbReference>
<dbReference type="HAMAP" id="MF_00595">
    <property type="entry name" value="PEPcase_type1"/>
    <property type="match status" value="1"/>
</dbReference>
<keyword evidence="6" id="KW-0670">Pyruvate</keyword>
<dbReference type="InterPro" id="IPR022805">
    <property type="entry name" value="PEP_COase_bac/pln-type"/>
</dbReference>
<dbReference type="InterPro" id="IPR021135">
    <property type="entry name" value="PEP_COase"/>
</dbReference>
<reference evidence="6" key="1">
    <citation type="journal article" date="2014" name="Int. J. Syst. Evol. Microbiol.">
        <title>Complete genome sequence of Corynebacterium casei LMG S-19264T (=DSM 44701T), isolated from a smear-ripened cheese.</title>
        <authorList>
            <consortium name="US DOE Joint Genome Institute (JGI-PGF)"/>
            <person name="Walter F."/>
            <person name="Albersmeier A."/>
            <person name="Kalinowski J."/>
            <person name="Ruckert C."/>
        </authorList>
    </citation>
    <scope>NUCLEOTIDE SEQUENCE</scope>
    <source>
        <strain evidence="6">CCM 7217</strain>
    </source>
</reference>
<organism evidence="6 7">
    <name type="scientific">Haloferax sulfurifontis</name>
    <dbReference type="NCBI Taxonomy" id="255616"/>
    <lineage>
        <taxon>Archaea</taxon>
        <taxon>Methanobacteriati</taxon>
        <taxon>Methanobacteriota</taxon>
        <taxon>Stenosarchaea group</taxon>
        <taxon>Halobacteria</taxon>
        <taxon>Halobacteriales</taxon>
        <taxon>Haloferacaceae</taxon>
        <taxon>Haloferax</taxon>
    </lineage>
</organism>
<dbReference type="InterPro" id="IPR015813">
    <property type="entry name" value="Pyrv/PenolPyrv_kinase-like_dom"/>
</dbReference>
<dbReference type="GO" id="GO:0008964">
    <property type="term" value="F:phosphoenolpyruvate carboxylase activity"/>
    <property type="evidence" value="ECO:0007669"/>
    <property type="project" value="UniProtKB-EC"/>
</dbReference>
<keyword evidence="3" id="KW-0460">Magnesium</keyword>